<gene>
    <name evidence="1" type="ORF">STAIW_v1c01780</name>
</gene>
<proteinExistence type="predicted"/>
<organism evidence="1 2">
    <name type="scientific">Spiroplasma taiwanense CT-1</name>
    <dbReference type="NCBI Taxonomy" id="1276220"/>
    <lineage>
        <taxon>Bacteria</taxon>
        <taxon>Bacillati</taxon>
        <taxon>Mycoplasmatota</taxon>
        <taxon>Mollicutes</taxon>
        <taxon>Entomoplasmatales</taxon>
        <taxon>Spiroplasmataceae</taxon>
        <taxon>Spiroplasma</taxon>
    </lineage>
</organism>
<evidence type="ECO:0000313" key="2">
    <source>
        <dbReference type="Proteomes" id="UP000014984"/>
    </source>
</evidence>
<reference evidence="1 2" key="1">
    <citation type="journal article" date="2013" name="Genome Biol. Evol.">
        <title>Comparison of metabolic capacities and inference of gene content evolution in mosquito-associated Spiroplasma diminutum and S. taiwanense.</title>
        <authorList>
            <person name="Lo W.S."/>
            <person name="Ku C."/>
            <person name="Chen L.L."/>
            <person name="Chang T.H."/>
            <person name="Kuo C.H."/>
        </authorList>
    </citation>
    <scope>NUCLEOTIDE SEQUENCE [LARGE SCALE GENOMIC DNA]</scope>
    <source>
        <strain evidence="1">CT-1</strain>
    </source>
</reference>
<dbReference type="KEGG" id="stai:STAIW_v1c01780"/>
<dbReference type="eggNOG" id="ENOG5030SC3">
    <property type="taxonomic scope" value="Bacteria"/>
</dbReference>
<dbReference type="HOGENOM" id="CLU_764844_0_0_14"/>
<dbReference type="STRING" id="1276220.STAIW_v1c01780"/>
<sequence>MSMSAEEILINCEKQFSFLKKDIEVLISYINELLAQCKKIDNSNFFQQQINYFLEKLKIENKELIENAFEKEISSDVHVEIEKYHEIQRFAEKKRNNITDLKTKIFLLKSDIIKKEQMQIKKSLEKNYFSNILDLKKQLIMNYKDDQDKLFIKKLFEDKEHLFINKKKDKILSYIFIELEKYKTSNKIIFEEIISNSIELYKDDQDVFAIVKNEMKLLSENKDNENINEIISKYLYNSSKLAEQEVIRKDNVLKIVNAIRKVGYIVNPNNIRKIKQKNLIIIHGEKITGETADFAVRHDGSFIYNWEGFEGRQHDEDAKAFIKKLKDFNIHASNEFNKQYREPKYIAKRKKVITENNTKKDK</sequence>
<protein>
    <submittedName>
        <fullName evidence="1">Uncharacterized protein</fullName>
    </submittedName>
</protein>
<dbReference type="AlphaFoldDB" id="S5MG72"/>
<dbReference type="OrthoDB" id="387818at2"/>
<dbReference type="RefSeq" id="WP_020833994.1">
    <property type="nucleotide sequence ID" value="NC_021846.1"/>
</dbReference>
<dbReference type="EMBL" id="CP005074">
    <property type="protein sequence ID" value="AGR40855.1"/>
    <property type="molecule type" value="Genomic_DNA"/>
</dbReference>
<dbReference type="PATRIC" id="fig|1276220.3.peg.178"/>
<keyword evidence="2" id="KW-1185">Reference proteome</keyword>
<evidence type="ECO:0000313" key="1">
    <source>
        <dbReference type="EMBL" id="AGR40855.1"/>
    </source>
</evidence>
<dbReference type="Proteomes" id="UP000014984">
    <property type="component" value="Chromosome"/>
</dbReference>
<accession>S5MG72</accession>
<name>S5MG72_9MOLU</name>